<reference evidence="2 3" key="1">
    <citation type="submission" date="2019-03" db="EMBL/GenBank/DDBJ databases">
        <title>Single cell metagenomics reveals metabolic interactions within the superorganism composed of flagellate Streblomastix strix and complex community of Bacteroidetes bacteria on its surface.</title>
        <authorList>
            <person name="Treitli S.C."/>
            <person name="Kolisko M."/>
            <person name="Husnik F."/>
            <person name="Keeling P."/>
            <person name="Hampl V."/>
        </authorList>
    </citation>
    <scope>NUCLEOTIDE SEQUENCE [LARGE SCALE GENOMIC DNA]</scope>
    <source>
        <strain evidence="2">ST1C</strain>
    </source>
</reference>
<evidence type="ECO:0000313" key="2">
    <source>
        <dbReference type="EMBL" id="KAA6363903.1"/>
    </source>
</evidence>
<gene>
    <name evidence="2" type="ORF">EZS28_040571</name>
</gene>
<evidence type="ECO:0000313" key="3">
    <source>
        <dbReference type="Proteomes" id="UP000324800"/>
    </source>
</evidence>
<proteinExistence type="predicted"/>
<protein>
    <submittedName>
        <fullName evidence="2">Uncharacterized protein</fullName>
    </submittedName>
</protein>
<organism evidence="2 3">
    <name type="scientific">Streblomastix strix</name>
    <dbReference type="NCBI Taxonomy" id="222440"/>
    <lineage>
        <taxon>Eukaryota</taxon>
        <taxon>Metamonada</taxon>
        <taxon>Preaxostyla</taxon>
        <taxon>Oxymonadida</taxon>
        <taxon>Streblomastigidae</taxon>
        <taxon>Streblomastix</taxon>
    </lineage>
</organism>
<feature type="coiled-coil region" evidence="1">
    <location>
        <begin position="91"/>
        <end position="118"/>
    </location>
</feature>
<name>A0A5J4U0Y6_9EUKA</name>
<dbReference type="Proteomes" id="UP000324800">
    <property type="component" value="Unassembled WGS sequence"/>
</dbReference>
<accession>A0A5J4U0Y6</accession>
<keyword evidence="1" id="KW-0175">Coiled coil</keyword>
<dbReference type="EMBL" id="SNRW01022327">
    <property type="protein sequence ID" value="KAA6363903.1"/>
    <property type="molecule type" value="Genomic_DNA"/>
</dbReference>
<dbReference type="AlphaFoldDB" id="A0A5J4U0Y6"/>
<comment type="caution">
    <text evidence="2">The sequence shown here is derived from an EMBL/GenBank/DDBJ whole genome shotgun (WGS) entry which is preliminary data.</text>
</comment>
<evidence type="ECO:0000256" key="1">
    <source>
        <dbReference type="SAM" id="Coils"/>
    </source>
</evidence>
<sequence>MGGGGGIGHRKYNEINNIESTWDKFGGNKSNTLNAKIALPQDYIPDLIYATQKSDKTLRVTSGNLSFLDKLQREKAQIQKVSQQQQYVVQDVRYKHEIQRMKEDLKEEEESVRMKKELDKQDQNTIKTEIGKQSNQKRSKSNINVRYSGSSDEIIQRLIQSREDSAERRATKQLLWGQGIIWKKNKTEDNK</sequence>